<feature type="domain" description="Xylose isomerase-like TIM barrel" evidence="2">
    <location>
        <begin position="63"/>
        <end position="304"/>
    </location>
</feature>
<dbReference type="GO" id="GO:0016853">
    <property type="term" value="F:isomerase activity"/>
    <property type="evidence" value="ECO:0007669"/>
    <property type="project" value="UniProtKB-KW"/>
</dbReference>
<dbReference type="PANTHER" id="PTHR12110">
    <property type="entry name" value="HYDROXYPYRUVATE ISOMERASE"/>
    <property type="match status" value="1"/>
</dbReference>
<reference evidence="4" key="1">
    <citation type="submission" date="2018-08" db="EMBL/GenBank/DDBJ databases">
        <authorList>
            <person name="Liu Z.-W."/>
            <person name="Du Z.-J."/>
        </authorList>
    </citation>
    <scope>NUCLEOTIDE SEQUENCE [LARGE SCALE GENOMIC DNA]</scope>
    <source>
        <strain evidence="4">H4X</strain>
    </source>
</reference>
<dbReference type="InterPro" id="IPR036237">
    <property type="entry name" value="Xyl_isomerase-like_sf"/>
</dbReference>
<dbReference type="OrthoDB" id="930834at2"/>
<protein>
    <submittedName>
        <fullName evidence="3">Sugar phosphate isomerase/epimerase</fullName>
    </submittedName>
</protein>
<dbReference type="SUPFAM" id="SSF51658">
    <property type="entry name" value="Xylose isomerase-like"/>
    <property type="match status" value="1"/>
</dbReference>
<dbReference type="RefSeq" id="WP_115567776.1">
    <property type="nucleotide sequence ID" value="NZ_QRGR01000031.1"/>
</dbReference>
<dbReference type="PANTHER" id="PTHR12110:SF48">
    <property type="entry name" value="BLL3656 PROTEIN"/>
    <property type="match status" value="1"/>
</dbReference>
<evidence type="ECO:0000256" key="1">
    <source>
        <dbReference type="SAM" id="SignalP"/>
    </source>
</evidence>
<dbReference type="InterPro" id="IPR050312">
    <property type="entry name" value="IolE/XylAMocC-like"/>
</dbReference>
<dbReference type="AlphaFoldDB" id="A0A3D8L6F3"/>
<dbReference type="Pfam" id="PF01261">
    <property type="entry name" value="AP_endonuc_2"/>
    <property type="match status" value="1"/>
</dbReference>
<keyword evidence="1" id="KW-0732">Signal</keyword>
<keyword evidence="3" id="KW-0413">Isomerase</keyword>
<feature type="chain" id="PRO_5017830717" evidence="1">
    <location>
        <begin position="31"/>
        <end position="315"/>
    </location>
</feature>
<dbReference type="InterPro" id="IPR006311">
    <property type="entry name" value="TAT_signal"/>
</dbReference>
<gene>
    <name evidence="3" type="ORF">DXT99_22125</name>
</gene>
<comment type="caution">
    <text evidence="3">The sequence shown here is derived from an EMBL/GenBank/DDBJ whole genome shotgun (WGS) entry which is preliminary data.</text>
</comment>
<dbReference type="PROSITE" id="PS51318">
    <property type="entry name" value="TAT"/>
    <property type="match status" value="1"/>
</dbReference>
<keyword evidence="4" id="KW-1185">Reference proteome</keyword>
<evidence type="ECO:0000313" key="4">
    <source>
        <dbReference type="Proteomes" id="UP000256708"/>
    </source>
</evidence>
<accession>A0A3D8L6F3</accession>
<evidence type="ECO:0000313" key="3">
    <source>
        <dbReference type="EMBL" id="RDV12967.1"/>
    </source>
</evidence>
<dbReference type="Proteomes" id="UP000256708">
    <property type="component" value="Unassembled WGS sequence"/>
</dbReference>
<name>A0A3D8L6F3_9BACT</name>
<feature type="signal peptide" evidence="1">
    <location>
        <begin position="1"/>
        <end position="30"/>
    </location>
</feature>
<organism evidence="3 4">
    <name type="scientific">Pontibacter diazotrophicus</name>
    <dbReference type="NCBI Taxonomy" id="1400979"/>
    <lineage>
        <taxon>Bacteria</taxon>
        <taxon>Pseudomonadati</taxon>
        <taxon>Bacteroidota</taxon>
        <taxon>Cytophagia</taxon>
        <taxon>Cytophagales</taxon>
        <taxon>Hymenobacteraceae</taxon>
        <taxon>Pontibacter</taxon>
    </lineage>
</organism>
<dbReference type="EMBL" id="QRGR01000031">
    <property type="protein sequence ID" value="RDV12967.1"/>
    <property type="molecule type" value="Genomic_DNA"/>
</dbReference>
<dbReference type="InterPro" id="IPR013022">
    <property type="entry name" value="Xyl_isomerase-like_TIM-brl"/>
</dbReference>
<evidence type="ECO:0000259" key="2">
    <source>
        <dbReference type="Pfam" id="PF01261"/>
    </source>
</evidence>
<proteinExistence type="predicted"/>
<dbReference type="Gene3D" id="3.20.20.150">
    <property type="entry name" value="Divalent-metal-dependent TIM barrel enzymes"/>
    <property type="match status" value="1"/>
</dbReference>
<sequence>MTALPTSRRNALKVLGATAGMSLLPGVVGAASTAKPAPRANFIYCLNMSTIKGHKLGFVKELEIASKAGFRSVEIWMDSLQAYLEGGGTLAEARKRLDNLGLKVENAIGFAQWIVDDDTARKKGMELLKREMEMLSQLGCHRTAAPPVGATQDPSLDLKRAAERYRAILELGEQTGVVPQLELWGFSQNLSRLSEVMYVAIESGHPSARVLLDVYHLYRGDSSLDSLPLVGNTAIEVFHVNDYPANTPSATITDADRVYTGDGVAPLSRILQYIHNPEKPVVLSLEVFNKDYYAQDPLKVAQAGLVKMKSMARSM</sequence>